<dbReference type="PROSITE" id="PS50043">
    <property type="entry name" value="HTH_LUXR_2"/>
    <property type="match status" value="1"/>
</dbReference>
<dbReference type="SMART" id="SM00421">
    <property type="entry name" value="HTH_LUXR"/>
    <property type="match status" value="1"/>
</dbReference>
<dbReference type="SMART" id="SM00448">
    <property type="entry name" value="REC"/>
    <property type="match status" value="1"/>
</dbReference>
<protein>
    <submittedName>
        <fullName evidence="9">Response regulator</fullName>
    </submittedName>
</protein>
<keyword evidence="2" id="KW-0805">Transcription regulation</keyword>
<gene>
    <name evidence="9" type="ORF">ACFSJ0_17115</name>
</gene>
<feature type="domain" description="HTH luxR-type" evidence="7">
    <location>
        <begin position="151"/>
        <end position="216"/>
    </location>
</feature>
<dbReference type="InterPro" id="IPR039420">
    <property type="entry name" value="WalR-like"/>
</dbReference>
<evidence type="ECO:0000256" key="2">
    <source>
        <dbReference type="ARBA" id="ARBA00023015"/>
    </source>
</evidence>
<keyword evidence="3" id="KW-0238">DNA-binding</keyword>
<evidence type="ECO:0000256" key="1">
    <source>
        <dbReference type="ARBA" id="ARBA00022553"/>
    </source>
</evidence>
<proteinExistence type="predicted"/>
<dbReference type="CDD" id="cd06170">
    <property type="entry name" value="LuxR_C_like"/>
    <property type="match status" value="1"/>
</dbReference>
<evidence type="ECO:0000259" key="8">
    <source>
        <dbReference type="PROSITE" id="PS50110"/>
    </source>
</evidence>
<evidence type="ECO:0000256" key="5">
    <source>
        <dbReference type="PROSITE-ProRule" id="PRU00169"/>
    </source>
</evidence>
<dbReference type="PANTHER" id="PTHR43214:SF24">
    <property type="entry name" value="TRANSCRIPTIONAL REGULATORY PROTEIN NARL-RELATED"/>
    <property type="match status" value="1"/>
</dbReference>
<dbReference type="Proteomes" id="UP001597097">
    <property type="component" value="Unassembled WGS sequence"/>
</dbReference>
<evidence type="ECO:0000259" key="7">
    <source>
        <dbReference type="PROSITE" id="PS50043"/>
    </source>
</evidence>
<feature type="compositionally biased region" description="Basic and acidic residues" evidence="6">
    <location>
        <begin position="221"/>
        <end position="230"/>
    </location>
</feature>
<feature type="modified residue" description="4-aspartylphosphate" evidence="5">
    <location>
        <position position="55"/>
    </location>
</feature>
<reference evidence="10" key="1">
    <citation type="journal article" date="2019" name="Int. J. Syst. Evol. Microbiol.">
        <title>The Global Catalogue of Microorganisms (GCM) 10K type strain sequencing project: providing services to taxonomists for standard genome sequencing and annotation.</title>
        <authorList>
            <consortium name="The Broad Institute Genomics Platform"/>
            <consortium name="The Broad Institute Genome Sequencing Center for Infectious Disease"/>
            <person name="Wu L."/>
            <person name="Ma J."/>
        </authorList>
    </citation>
    <scope>NUCLEOTIDE SEQUENCE [LARGE SCALE GENOMIC DNA]</scope>
    <source>
        <strain evidence="10">CGMCC 1.15399</strain>
    </source>
</reference>
<evidence type="ECO:0000313" key="9">
    <source>
        <dbReference type="EMBL" id="MFD1538780.1"/>
    </source>
</evidence>
<feature type="compositionally biased region" description="Basic and acidic residues" evidence="6">
    <location>
        <begin position="236"/>
        <end position="248"/>
    </location>
</feature>
<name>A0ABW4G881_9ACTN</name>
<dbReference type="RefSeq" id="WP_219530659.1">
    <property type="nucleotide sequence ID" value="NZ_JAHKRM010000009.1"/>
</dbReference>
<keyword evidence="10" id="KW-1185">Reference proteome</keyword>
<evidence type="ECO:0000256" key="3">
    <source>
        <dbReference type="ARBA" id="ARBA00023125"/>
    </source>
</evidence>
<organism evidence="9 10">
    <name type="scientific">Nonomuraea guangzhouensis</name>
    <dbReference type="NCBI Taxonomy" id="1291555"/>
    <lineage>
        <taxon>Bacteria</taxon>
        <taxon>Bacillati</taxon>
        <taxon>Actinomycetota</taxon>
        <taxon>Actinomycetes</taxon>
        <taxon>Streptosporangiales</taxon>
        <taxon>Streptosporangiaceae</taxon>
        <taxon>Nonomuraea</taxon>
    </lineage>
</organism>
<evidence type="ECO:0000313" key="10">
    <source>
        <dbReference type="Proteomes" id="UP001597097"/>
    </source>
</evidence>
<dbReference type="EMBL" id="JBHUCM010000014">
    <property type="protein sequence ID" value="MFD1538780.1"/>
    <property type="molecule type" value="Genomic_DNA"/>
</dbReference>
<dbReference type="InterPro" id="IPR000792">
    <property type="entry name" value="Tscrpt_reg_LuxR_C"/>
</dbReference>
<dbReference type="InterPro" id="IPR058245">
    <property type="entry name" value="NreC/VraR/RcsB-like_REC"/>
</dbReference>
<dbReference type="Pfam" id="PF00196">
    <property type="entry name" value="GerE"/>
    <property type="match status" value="1"/>
</dbReference>
<keyword evidence="1 5" id="KW-0597">Phosphoprotein</keyword>
<feature type="region of interest" description="Disordered" evidence="6">
    <location>
        <begin position="220"/>
        <end position="248"/>
    </location>
</feature>
<keyword evidence="4" id="KW-0804">Transcription</keyword>
<dbReference type="InterPro" id="IPR001789">
    <property type="entry name" value="Sig_transdc_resp-reg_receiver"/>
</dbReference>
<dbReference type="PANTHER" id="PTHR43214">
    <property type="entry name" value="TWO-COMPONENT RESPONSE REGULATOR"/>
    <property type="match status" value="1"/>
</dbReference>
<dbReference type="Pfam" id="PF00072">
    <property type="entry name" value="Response_reg"/>
    <property type="match status" value="1"/>
</dbReference>
<accession>A0ABW4G881</accession>
<sequence>MTIKVVLADDQALVRAGFRVLLDAAPDLEVVGEAADGHDAVRLARETMADVVLMDIRMPGMDGLAATREITSDEAMAGVRVLVLTTFEIDEYVFAALRAGASGFLGKSVEAGELQEAIRVVARGEALLSPSATRGLITRFLAGHGASVEDMPADLAVLTEREREVMILVACGRTNDEIADLLGISRMTAKTHVNRAMTKLKAHDRAQLVIIAYETGLIRPRPTDRPDTAHTGDPAHAYHDRRGSEPSL</sequence>
<dbReference type="CDD" id="cd17535">
    <property type="entry name" value="REC_NarL-like"/>
    <property type="match status" value="1"/>
</dbReference>
<feature type="domain" description="Response regulatory" evidence="8">
    <location>
        <begin position="4"/>
        <end position="122"/>
    </location>
</feature>
<evidence type="ECO:0000256" key="6">
    <source>
        <dbReference type="SAM" id="MobiDB-lite"/>
    </source>
</evidence>
<comment type="caution">
    <text evidence="9">The sequence shown here is derived from an EMBL/GenBank/DDBJ whole genome shotgun (WGS) entry which is preliminary data.</text>
</comment>
<dbReference type="PROSITE" id="PS50110">
    <property type="entry name" value="RESPONSE_REGULATORY"/>
    <property type="match status" value="1"/>
</dbReference>
<evidence type="ECO:0000256" key="4">
    <source>
        <dbReference type="ARBA" id="ARBA00023163"/>
    </source>
</evidence>